<keyword evidence="1" id="KW-0812">Transmembrane</keyword>
<accession>A0A532V656</accession>
<evidence type="ECO:0000256" key="1">
    <source>
        <dbReference type="SAM" id="Phobius"/>
    </source>
</evidence>
<feature type="transmembrane region" description="Helical" evidence="1">
    <location>
        <begin position="98"/>
        <end position="116"/>
    </location>
</feature>
<evidence type="ECO:0000313" key="3">
    <source>
        <dbReference type="Proteomes" id="UP000317778"/>
    </source>
</evidence>
<proteinExistence type="predicted"/>
<feature type="transmembrane region" description="Helical" evidence="1">
    <location>
        <begin position="5"/>
        <end position="21"/>
    </location>
</feature>
<feature type="transmembrane region" description="Helical" evidence="1">
    <location>
        <begin position="72"/>
        <end position="92"/>
    </location>
</feature>
<organism evidence="2 3">
    <name type="scientific">candidate division TA06 bacterium B3_TA06</name>
    <dbReference type="NCBI Taxonomy" id="2012487"/>
    <lineage>
        <taxon>Bacteria</taxon>
        <taxon>Bacteria division TA06</taxon>
    </lineage>
</organism>
<dbReference type="Proteomes" id="UP000317778">
    <property type="component" value="Unassembled WGS sequence"/>
</dbReference>
<feature type="transmembrane region" description="Helical" evidence="1">
    <location>
        <begin position="33"/>
        <end position="51"/>
    </location>
</feature>
<dbReference type="AlphaFoldDB" id="A0A532V656"/>
<evidence type="ECO:0008006" key="4">
    <source>
        <dbReference type="Google" id="ProtNLM"/>
    </source>
</evidence>
<evidence type="ECO:0000313" key="2">
    <source>
        <dbReference type="EMBL" id="TKJ42683.1"/>
    </source>
</evidence>
<comment type="caution">
    <text evidence="2">The sequence shown here is derived from an EMBL/GenBank/DDBJ whole genome shotgun (WGS) entry which is preliminary data.</text>
</comment>
<gene>
    <name evidence="2" type="ORF">CEE36_07215</name>
</gene>
<reference evidence="2 3" key="1">
    <citation type="submission" date="2017-06" db="EMBL/GenBank/DDBJ databases">
        <title>Novel microbial phyla capable of carbon fixation and sulfur reduction in deep-sea sediments.</title>
        <authorList>
            <person name="Huang J."/>
            <person name="Baker B."/>
            <person name="Wang Y."/>
        </authorList>
    </citation>
    <scope>NUCLEOTIDE SEQUENCE [LARGE SCALE GENOMIC DNA]</scope>
    <source>
        <strain evidence="2">B3_TA06</strain>
    </source>
</reference>
<protein>
    <recommendedName>
        <fullName evidence="4">DUF5668 domain-containing protein</fullName>
    </recommendedName>
</protein>
<keyword evidence="1" id="KW-1133">Transmembrane helix</keyword>
<sequence>MIRGIFWGLVVVWIGFWIWLGSSVAPQTFAFKVAWPIIFVIIGLLGLVELIQSAIRRSRRGIPFKHVGWRTFWALLLVVVGLAIWFSNIGLIAGFGQWWWALIVVVGIAIIIRVILHRLKRKPRKVTVIIDKLEEGKINVDEAVEEIRCGKSKGNCCHE</sequence>
<name>A0A532V656_UNCT6</name>
<keyword evidence="1" id="KW-0472">Membrane</keyword>
<dbReference type="EMBL" id="NJBO01000010">
    <property type="protein sequence ID" value="TKJ42683.1"/>
    <property type="molecule type" value="Genomic_DNA"/>
</dbReference>